<proteinExistence type="predicted"/>
<name>A0A1L4D172_9BACT</name>
<evidence type="ECO:0000313" key="1">
    <source>
        <dbReference type="EMBL" id="APJ03937.1"/>
    </source>
</evidence>
<protein>
    <submittedName>
        <fullName evidence="1">Uncharacterized protein</fullName>
    </submittedName>
</protein>
<gene>
    <name evidence="1" type="ORF">AXG55_08475</name>
</gene>
<dbReference type="EMBL" id="CP017834">
    <property type="protein sequence ID" value="APJ03937.1"/>
    <property type="molecule type" value="Genomic_DNA"/>
</dbReference>
<dbReference type="AlphaFoldDB" id="A0A1L4D172"/>
<dbReference type="RefSeq" id="WP_148697682.1">
    <property type="nucleotide sequence ID" value="NZ_CP017834.1"/>
</dbReference>
<organism evidence="1 2">
    <name type="scientific">Silvanigrella aquatica</name>
    <dbReference type="NCBI Taxonomy" id="1915309"/>
    <lineage>
        <taxon>Bacteria</taxon>
        <taxon>Pseudomonadati</taxon>
        <taxon>Bdellovibrionota</taxon>
        <taxon>Oligoflexia</taxon>
        <taxon>Silvanigrellales</taxon>
        <taxon>Silvanigrellaceae</taxon>
        <taxon>Silvanigrella</taxon>
    </lineage>
</organism>
<reference evidence="1 2" key="1">
    <citation type="submission" date="2016-10" db="EMBL/GenBank/DDBJ databases">
        <title>Silvanigrella aquatica sp. nov., isolated from a freshwater lake located in the Black Forest, Germany, description of Silvanigrellaceae fam. nov., Silvanigrellales ord. nov., reclassification of the order Bdellovibrionales in the class Oligoflexia, reclassification of the families Bacteriovoracaceae and Halobacteriovoraceae in the new order Bacteriovoracales ord. nov., and reclassification of the family Pseudobacteriovoracaceae in the order Oligoflexiales.</title>
        <authorList>
            <person name="Hahn M.W."/>
            <person name="Schmidt J."/>
            <person name="Koll U."/>
            <person name="Rohde M."/>
            <person name="Verbag S."/>
            <person name="Pitt A."/>
            <person name="Nakai R."/>
            <person name="Naganuma T."/>
            <person name="Lang E."/>
        </authorList>
    </citation>
    <scope>NUCLEOTIDE SEQUENCE [LARGE SCALE GENOMIC DNA]</scope>
    <source>
        <strain evidence="1 2">MWH-Nonnen-W8red</strain>
    </source>
</reference>
<dbReference type="OrthoDB" id="5455928at2"/>
<dbReference type="Proteomes" id="UP000184731">
    <property type="component" value="Chromosome"/>
</dbReference>
<sequence>MDKIQGATATRDRKFTKGITTTGSDGTIVSAEWLNNVQEEICNVIAAEKIQLDEGNVHQLNTAINKKIETLKSNTQVQLSGLSTELEKWKIQINNTILTLAKEQELKNLKVSTDIDKTNLLSLFEILNKFNNEFVTKISEIIENLQRDYNLQDNRFTEIFNAYAAYIIKNMSGKLNESTFHNFVEKNFNSFVENVFKPHKHPEYEVKKGYFFDQKPLHLKNADLSSKKIEFSDINCKNFQIIKTCHAHNLLRAKESGFYNITIRISEVNYEKLENLKLAFATISNGLLVILNNYEFIKDNKNSYINYSFVNLIQEKQEIFFNIFSTQNLYVKYYAVKIADI</sequence>
<evidence type="ECO:0000313" key="2">
    <source>
        <dbReference type="Proteomes" id="UP000184731"/>
    </source>
</evidence>
<keyword evidence="2" id="KW-1185">Reference proteome</keyword>
<dbReference type="STRING" id="1915309.AXG55_08475"/>
<dbReference type="KEGG" id="saqi:AXG55_08475"/>
<accession>A0A1L4D172</accession>